<protein>
    <recommendedName>
        <fullName evidence="2">DinB-like domain-containing protein</fullName>
    </recommendedName>
</protein>
<dbReference type="PANTHER" id="PTHR39473">
    <property type="match status" value="1"/>
</dbReference>
<name>X1SPT9_9ZZZZ</name>
<dbReference type="AlphaFoldDB" id="X1SPT9"/>
<organism evidence="1">
    <name type="scientific">marine sediment metagenome</name>
    <dbReference type="NCBI Taxonomy" id="412755"/>
    <lineage>
        <taxon>unclassified sequences</taxon>
        <taxon>metagenomes</taxon>
        <taxon>ecological metagenomes</taxon>
    </lineage>
</organism>
<reference evidence="1" key="1">
    <citation type="journal article" date="2014" name="Front. Microbiol.">
        <title>High frequency of phylogenetically diverse reductive dehalogenase-homologous genes in deep subseafloor sedimentary metagenomes.</title>
        <authorList>
            <person name="Kawai M."/>
            <person name="Futagami T."/>
            <person name="Toyoda A."/>
            <person name="Takaki Y."/>
            <person name="Nishi S."/>
            <person name="Hori S."/>
            <person name="Arai W."/>
            <person name="Tsubouchi T."/>
            <person name="Morono Y."/>
            <person name="Uchiyama I."/>
            <person name="Ito T."/>
            <person name="Fujiyama A."/>
            <person name="Inagaki F."/>
            <person name="Takami H."/>
        </authorList>
    </citation>
    <scope>NUCLEOTIDE SEQUENCE</scope>
    <source>
        <strain evidence="1">Expedition CK06-06</strain>
    </source>
</reference>
<proteinExistence type="predicted"/>
<dbReference type="PANTHER" id="PTHR39473:SF1">
    <property type="entry name" value="DINB-LIKE DOMAIN-CONTAINING PROTEIN"/>
    <property type="match status" value="1"/>
</dbReference>
<dbReference type="EMBL" id="BARW01018106">
    <property type="protein sequence ID" value="GAI95067.1"/>
    <property type="molecule type" value="Genomic_DNA"/>
</dbReference>
<gene>
    <name evidence="1" type="ORF">S12H4_31079</name>
</gene>
<evidence type="ECO:0008006" key="2">
    <source>
        <dbReference type="Google" id="ProtNLM"/>
    </source>
</evidence>
<comment type="caution">
    <text evidence="1">The sequence shown here is derived from an EMBL/GenBank/DDBJ whole genome shotgun (WGS) entry which is preliminary data.</text>
</comment>
<dbReference type="SUPFAM" id="SSF109854">
    <property type="entry name" value="DinB/YfiT-like putative metalloenzymes"/>
    <property type="match status" value="1"/>
</dbReference>
<evidence type="ECO:0000313" key="1">
    <source>
        <dbReference type="EMBL" id="GAI95067.1"/>
    </source>
</evidence>
<dbReference type="InterPro" id="IPR034660">
    <property type="entry name" value="DinB/YfiT-like"/>
</dbReference>
<accession>X1SPT9</accession>
<sequence>MQLQKAVNTVFAQLSATIENLSNEEYSHPCVQLSNNTIGQHVRHIIEMFQCLELGYETGIVNYEKRKRDGKIETDRLFTQDLMKQIQEALNKPNKDLLLEGAYDEQSVDLIRLQSNYFREIAYNLEHTIHHMALIRIGVQEISSIELPESFGVASATVKFRNQCAQ</sequence>